<evidence type="ECO:0000313" key="1">
    <source>
        <dbReference type="EMBL" id="QHN80091.1"/>
    </source>
</evidence>
<proteinExistence type="predicted"/>
<sequence>MDLRTRYHVSVYIWSDRDLALFFFCHRYGVFNQLRNQDQSPNKYYMRSP</sequence>
<evidence type="ECO:0000313" key="2">
    <source>
        <dbReference type="Proteomes" id="UP000464620"/>
    </source>
</evidence>
<reference evidence="1 2" key="1">
    <citation type="submission" date="2020-01" db="EMBL/GenBank/DDBJ databases">
        <title>Genome sequence of Arachis hypogaea, cultivar Shitouqi.</title>
        <authorList>
            <person name="Zhuang W."/>
            <person name="Chen H."/>
            <person name="Varshney R."/>
            <person name="Wang D."/>
            <person name="Ming R."/>
        </authorList>
    </citation>
    <scope>NUCLEOTIDE SEQUENCE [LARGE SCALE GENOMIC DNA]</scope>
    <source>
        <tissue evidence="1">Young leaf</tissue>
    </source>
</reference>
<dbReference type="AlphaFoldDB" id="A0A6B9VHH2"/>
<name>A0A6B9VHH2_ARAHY</name>
<gene>
    <name evidence="1" type="ORF">DS421_19g675460</name>
</gene>
<accession>A0A6B9VHH2</accession>
<dbReference type="EMBL" id="CP031001">
    <property type="protein sequence ID" value="QHN80091.1"/>
    <property type="molecule type" value="Genomic_DNA"/>
</dbReference>
<organism evidence="1 2">
    <name type="scientific">Arachis hypogaea</name>
    <name type="common">Peanut</name>
    <dbReference type="NCBI Taxonomy" id="3818"/>
    <lineage>
        <taxon>Eukaryota</taxon>
        <taxon>Viridiplantae</taxon>
        <taxon>Streptophyta</taxon>
        <taxon>Embryophyta</taxon>
        <taxon>Tracheophyta</taxon>
        <taxon>Spermatophyta</taxon>
        <taxon>Magnoliopsida</taxon>
        <taxon>eudicotyledons</taxon>
        <taxon>Gunneridae</taxon>
        <taxon>Pentapetalae</taxon>
        <taxon>rosids</taxon>
        <taxon>fabids</taxon>
        <taxon>Fabales</taxon>
        <taxon>Fabaceae</taxon>
        <taxon>Papilionoideae</taxon>
        <taxon>50 kb inversion clade</taxon>
        <taxon>dalbergioids sensu lato</taxon>
        <taxon>Dalbergieae</taxon>
        <taxon>Pterocarpus clade</taxon>
        <taxon>Arachis</taxon>
    </lineage>
</organism>
<protein>
    <submittedName>
        <fullName evidence="1">Uncharacterized protein</fullName>
    </submittedName>
</protein>
<dbReference type="Proteomes" id="UP000464620">
    <property type="component" value="Chromosome B09"/>
</dbReference>